<reference evidence="2" key="1">
    <citation type="submission" date="2013-10" db="EMBL/GenBank/DDBJ databases">
        <title>Genome sequencing of Onchocerca volvulus.</title>
        <authorList>
            <person name="Cotton J."/>
            <person name="Tsai J."/>
            <person name="Stanley E."/>
            <person name="Tracey A."/>
            <person name="Holroyd N."/>
            <person name="Lustigman S."/>
            <person name="Berriman M."/>
        </authorList>
    </citation>
    <scope>NUCLEOTIDE SEQUENCE</scope>
</reference>
<dbReference type="Proteomes" id="UP000024404">
    <property type="component" value="Unassembled WGS sequence"/>
</dbReference>
<proteinExistence type="predicted"/>
<evidence type="ECO:0000313" key="1">
    <source>
        <dbReference type="EnsemblMetazoa" id="OVOC10927.1"/>
    </source>
</evidence>
<accession>A0A8R1TKQ0</accession>
<reference evidence="1" key="2">
    <citation type="submission" date="2022-06" db="UniProtKB">
        <authorList>
            <consortium name="EnsemblMetazoa"/>
        </authorList>
    </citation>
    <scope>IDENTIFICATION</scope>
</reference>
<dbReference type="AlphaFoldDB" id="A0A8R1TKQ0"/>
<evidence type="ECO:0000313" key="2">
    <source>
        <dbReference type="Proteomes" id="UP000024404"/>
    </source>
</evidence>
<organism evidence="1 2">
    <name type="scientific">Onchocerca volvulus</name>
    <dbReference type="NCBI Taxonomy" id="6282"/>
    <lineage>
        <taxon>Eukaryota</taxon>
        <taxon>Metazoa</taxon>
        <taxon>Ecdysozoa</taxon>
        <taxon>Nematoda</taxon>
        <taxon>Chromadorea</taxon>
        <taxon>Rhabditida</taxon>
        <taxon>Spirurina</taxon>
        <taxon>Spiruromorpha</taxon>
        <taxon>Filarioidea</taxon>
        <taxon>Onchocercidae</taxon>
        <taxon>Onchocerca</taxon>
    </lineage>
</organism>
<keyword evidence="2" id="KW-1185">Reference proteome</keyword>
<sequence>MIGDRSMNVFVDRICVSFPLSFHLVHDNRDDDKDETAEEEFTGKTNTYTCVEVVKIKVPRNIEEAAGRKNNPSILLYMYKF</sequence>
<dbReference type="EMBL" id="CMVM020000346">
    <property type="status" value="NOT_ANNOTATED_CDS"/>
    <property type="molecule type" value="Genomic_DNA"/>
</dbReference>
<name>A0A8R1TKQ0_ONCVO</name>
<dbReference type="EnsemblMetazoa" id="OVOC10927.1">
    <property type="protein sequence ID" value="OVOC10927.1"/>
    <property type="gene ID" value="WBGene00247736"/>
</dbReference>
<protein>
    <submittedName>
        <fullName evidence="1">Uncharacterized protein</fullName>
    </submittedName>
</protein>